<dbReference type="SUPFAM" id="SSF101904">
    <property type="entry name" value="GyrA/ParC C-terminal domain-like"/>
    <property type="match status" value="1"/>
</dbReference>
<evidence type="ECO:0000256" key="3">
    <source>
        <dbReference type="ARBA" id="ARBA00023029"/>
    </source>
</evidence>
<comment type="function">
    <text evidence="7">Topoisomerase IV is essential for chromosome segregation. It relaxes supercoiled DNA. Performs the decatenation events required during the replication of a circular DNA molecule.</text>
</comment>
<sequence>MSKHVPPPEGPKDIEKIDLKEALEERYLAYALSTIMHRALPDVRDGLKPVHRRLLHVMQILRLDPNSAFKKSAKIVGDVMGGYHPHGDQSIYDALVRLAQDFSSRYPLVDGQGNFGNIDGDSAAAYRYTEARMTEVAKLLLEGLDEDTVDFRPNYDGSVQEPVVLPGAFPNLLANGSSGIAVGMATSIPPHNAAELCDAALHLIKTPNATDEKIAQLVQGPDFPTGGIIIDDRASIMEAYKTGRGGFRVRARWTQEELPRGMWQIVVTEIPYLVQKSRLIEKIAELLTAKKLTLLNDVRDESAEDIRIVLEPKSRTVDPNLMMEQLFRNTELESRIPLNMNVLSHGKVPKVMSLKDVLREWLDHRKDVLVRRSNFRLAEIARRLEILEGYLVAYLNLDEVIRIIREEDEPKPALMARFKLTDNQAEAILNMRLRALRKLEEMEIRGEHQKLTKEQKALNALLKSDDEQWVKIADEIKGVKEKYSKKTPLGRRRTDFSEAPEIDVDFEQAMIEKEPVTVVCSEKGWIRTMKGHMEDVSGLTYKDGDRGQFTFHAMSTDKVMLFSSSGKFFTLDVAKLPGGRGHGEPVRLMCDLDAADSIVSLFVHVPGTKRLLASTEGDGFVVPEDDCVANTRKGKQVLNVKAPVEACVCVVVPPDATHLATIGENRKMIIFKLDEVPEMARGKGVRLQKFKDGGLSDARAFKLKDGLSWTDSSGRNFVVTDLKEWIGERAQAGRLPPKGFPSRNKFGAP</sequence>
<evidence type="ECO:0000256" key="7">
    <source>
        <dbReference type="HAMAP-Rule" id="MF_00936"/>
    </source>
</evidence>
<dbReference type="GO" id="GO:0019897">
    <property type="term" value="C:extrinsic component of plasma membrane"/>
    <property type="evidence" value="ECO:0007669"/>
    <property type="project" value="UniProtKB-UniRule"/>
</dbReference>
<evidence type="ECO:0000313" key="11">
    <source>
        <dbReference type="Proteomes" id="UP000248795"/>
    </source>
</evidence>
<keyword evidence="11" id="KW-1185">Reference proteome</keyword>
<dbReference type="GO" id="GO:0003918">
    <property type="term" value="F:DNA topoisomerase type II (double strand cut, ATP-hydrolyzing) activity"/>
    <property type="evidence" value="ECO:0007669"/>
    <property type="project" value="UniProtKB-UniRule"/>
</dbReference>
<evidence type="ECO:0000256" key="8">
    <source>
        <dbReference type="PROSITE-ProRule" id="PRU01384"/>
    </source>
</evidence>
<dbReference type="Gene3D" id="2.120.10.90">
    <property type="entry name" value="DNA gyrase/topoisomerase IV, subunit A, C-terminal"/>
    <property type="match status" value="1"/>
</dbReference>
<dbReference type="SUPFAM" id="SSF56719">
    <property type="entry name" value="Type II DNA topoisomerase"/>
    <property type="match status" value="1"/>
</dbReference>
<dbReference type="Proteomes" id="UP000248795">
    <property type="component" value="Unassembled WGS sequence"/>
</dbReference>
<evidence type="ECO:0000256" key="5">
    <source>
        <dbReference type="ARBA" id="ARBA00023136"/>
    </source>
</evidence>
<comment type="similarity">
    <text evidence="7">Belongs to the type II topoisomerase GyrA/ParC subunit family. ParC type 1 subfamily.</text>
</comment>
<keyword evidence="2 7" id="KW-1003">Cell membrane</keyword>
<dbReference type="InterPro" id="IPR013760">
    <property type="entry name" value="Topo_IIA-like_dom_sf"/>
</dbReference>
<dbReference type="AlphaFoldDB" id="A0A2W2C837"/>
<feature type="site" description="Interaction with DNA" evidence="7">
    <location>
        <position position="86"/>
    </location>
</feature>
<dbReference type="PANTHER" id="PTHR43493">
    <property type="entry name" value="DNA GYRASE/TOPOISOMERASE SUBUNIT A"/>
    <property type="match status" value="1"/>
</dbReference>
<dbReference type="SMART" id="SM00434">
    <property type="entry name" value="TOP4c"/>
    <property type="match status" value="1"/>
</dbReference>
<dbReference type="FunFam" id="1.10.268.10:FF:000001">
    <property type="entry name" value="DNA gyrase subunit A"/>
    <property type="match status" value="1"/>
</dbReference>
<dbReference type="GO" id="GO:0005524">
    <property type="term" value="F:ATP binding"/>
    <property type="evidence" value="ECO:0007669"/>
    <property type="project" value="InterPro"/>
</dbReference>
<evidence type="ECO:0000256" key="4">
    <source>
        <dbReference type="ARBA" id="ARBA00023125"/>
    </source>
</evidence>
<dbReference type="Gene3D" id="3.30.1360.40">
    <property type="match status" value="1"/>
</dbReference>
<comment type="subunit">
    <text evidence="7">Heterotetramer composed of ParC and ParE.</text>
</comment>
<protein>
    <recommendedName>
        <fullName evidence="7">DNA topoisomerase 4 subunit A</fullName>
        <ecNumber evidence="7">5.6.2.2</ecNumber>
    </recommendedName>
    <alternativeName>
        <fullName evidence="7">Topoisomerase IV subunit A</fullName>
    </alternativeName>
</protein>
<keyword evidence="5 7" id="KW-0472">Membrane</keyword>
<feature type="site" description="Interaction with DNA" evidence="7">
    <location>
        <position position="84"/>
    </location>
</feature>
<dbReference type="PROSITE" id="PS52040">
    <property type="entry name" value="TOPO_IIA"/>
    <property type="match status" value="1"/>
</dbReference>
<dbReference type="Pfam" id="PF03989">
    <property type="entry name" value="DNA_gyraseA_C"/>
    <property type="match status" value="2"/>
</dbReference>
<dbReference type="EC" id="5.6.2.2" evidence="7"/>
<evidence type="ECO:0000256" key="2">
    <source>
        <dbReference type="ARBA" id="ARBA00022475"/>
    </source>
</evidence>
<dbReference type="InterPro" id="IPR005742">
    <property type="entry name" value="TopoIV_A_Gneg"/>
</dbReference>
<dbReference type="GO" id="GO:0003677">
    <property type="term" value="F:DNA binding"/>
    <property type="evidence" value="ECO:0007669"/>
    <property type="project" value="UniProtKB-UniRule"/>
</dbReference>
<dbReference type="HAMAP" id="MF_00936">
    <property type="entry name" value="ParC_type1"/>
    <property type="match status" value="1"/>
</dbReference>
<name>A0A2W2C837_9HYPH</name>
<dbReference type="InterPro" id="IPR002205">
    <property type="entry name" value="Topo_IIA_dom_A"/>
</dbReference>
<evidence type="ECO:0000256" key="6">
    <source>
        <dbReference type="ARBA" id="ARBA00023235"/>
    </source>
</evidence>
<reference evidence="11" key="1">
    <citation type="submission" date="2018-06" db="EMBL/GenBank/DDBJ databases">
        <title>Aestuariibacter litoralis strain KCTC 52945T.</title>
        <authorList>
            <person name="Li X."/>
            <person name="Salam N."/>
            <person name="Li J.-L."/>
            <person name="Chen Y.-M."/>
            <person name="Yang Z.-W."/>
            <person name="Zhang L.-Y."/>
            <person name="Han M.-X."/>
            <person name="Xiao M."/>
            <person name="Li W.-J."/>
        </authorList>
    </citation>
    <scope>NUCLEOTIDE SEQUENCE [LARGE SCALE GENOMIC DNA]</scope>
    <source>
        <strain evidence="11">KCTC 52945</strain>
    </source>
</reference>
<proteinExistence type="inferred from homology"/>
<comment type="caution">
    <text evidence="10">The sequence shown here is derived from an EMBL/GenBank/DDBJ whole genome shotgun (WGS) entry which is preliminary data.</text>
</comment>
<evidence type="ECO:0000256" key="1">
    <source>
        <dbReference type="ARBA" id="ARBA00000185"/>
    </source>
</evidence>
<keyword evidence="3 7" id="KW-0799">Topoisomerase</keyword>
<dbReference type="InterPro" id="IPR035516">
    <property type="entry name" value="Gyrase/topoIV_suA_C"/>
</dbReference>
<dbReference type="GO" id="GO:0009330">
    <property type="term" value="C:DNA topoisomerase type II (double strand cut, ATP-hydrolyzing) complex"/>
    <property type="evidence" value="ECO:0007669"/>
    <property type="project" value="TreeGrafter"/>
</dbReference>
<dbReference type="InterPro" id="IPR050220">
    <property type="entry name" value="Type_II_DNA_Topoisomerases"/>
</dbReference>
<evidence type="ECO:0000313" key="10">
    <source>
        <dbReference type="EMBL" id="PZF76373.1"/>
    </source>
</evidence>
<dbReference type="GO" id="GO:0007059">
    <property type="term" value="P:chromosome segregation"/>
    <property type="evidence" value="ECO:0007669"/>
    <property type="project" value="UniProtKB-UniRule"/>
</dbReference>
<dbReference type="NCBIfam" id="NF004044">
    <property type="entry name" value="PRK05561.1"/>
    <property type="match status" value="1"/>
</dbReference>
<dbReference type="InterPro" id="IPR006691">
    <property type="entry name" value="GyrA/parC_rep"/>
</dbReference>
<dbReference type="GO" id="GO:0006265">
    <property type="term" value="P:DNA topological change"/>
    <property type="evidence" value="ECO:0007669"/>
    <property type="project" value="UniProtKB-UniRule"/>
</dbReference>
<dbReference type="GO" id="GO:0005737">
    <property type="term" value="C:cytoplasm"/>
    <property type="evidence" value="ECO:0007669"/>
    <property type="project" value="TreeGrafter"/>
</dbReference>
<accession>A0A2W2C837</accession>
<feature type="active site" description="O-(5'-phospho-DNA)-tyrosine intermediate" evidence="7 8">
    <location>
        <position position="128"/>
    </location>
</feature>
<comment type="subcellular location">
    <subcellularLocation>
        <location evidence="7">Cell membrane</location>
        <topology evidence="7">Peripheral membrane protein</topology>
    </subcellularLocation>
</comment>
<organism evidence="10 11">
    <name type="scientific">Aestuariivirga litoralis</name>
    <dbReference type="NCBI Taxonomy" id="2650924"/>
    <lineage>
        <taxon>Bacteria</taxon>
        <taxon>Pseudomonadati</taxon>
        <taxon>Pseudomonadota</taxon>
        <taxon>Alphaproteobacteria</taxon>
        <taxon>Hyphomicrobiales</taxon>
        <taxon>Aestuariivirgaceae</taxon>
        <taxon>Aestuariivirga</taxon>
    </lineage>
</organism>
<dbReference type="InterPro" id="IPR013758">
    <property type="entry name" value="Topo_IIA_A/C_ab"/>
</dbReference>
<keyword evidence="6 7" id="KW-0413">Isomerase</keyword>
<dbReference type="EMBL" id="QKVK01000006">
    <property type="protein sequence ID" value="PZF76373.1"/>
    <property type="molecule type" value="Genomic_DNA"/>
</dbReference>
<evidence type="ECO:0000259" key="9">
    <source>
        <dbReference type="PROSITE" id="PS52040"/>
    </source>
</evidence>
<dbReference type="RefSeq" id="WP_111199210.1">
    <property type="nucleotide sequence ID" value="NZ_QKVK01000006.1"/>
</dbReference>
<feature type="site" description="Interaction with DNA" evidence="7">
    <location>
        <position position="48"/>
    </location>
</feature>
<feature type="site" description="Transition state stabilizer" evidence="7">
    <location>
        <position position="127"/>
    </location>
</feature>
<comment type="catalytic activity">
    <reaction evidence="1 7 8">
        <text>ATP-dependent breakage, passage and rejoining of double-stranded DNA.</text>
        <dbReference type="EC" id="5.6.2.2"/>
    </reaction>
</comment>
<dbReference type="PANTHER" id="PTHR43493:SF1">
    <property type="entry name" value="DNA TOPOISOMERASE 4 SUBUNIT A"/>
    <property type="match status" value="1"/>
</dbReference>
<dbReference type="GO" id="GO:0005694">
    <property type="term" value="C:chromosome"/>
    <property type="evidence" value="ECO:0007669"/>
    <property type="project" value="InterPro"/>
</dbReference>
<feature type="domain" description="Topo IIA-type catalytic" evidence="9">
    <location>
        <begin position="40"/>
        <end position="504"/>
    </location>
</feature>
<dbReference type="Gene3D" id="3.90.199.10">
    <property type="entry name" value="Topoisomerase II, domain 5"/>
    <property type="match status" value="1"/>
</dbReference>
<dbReference type="Pfam" id="PF00521">
    <property type="entry name" value="DNA_topoisoIV"/>
    <property type="match status" value="1"/>
</dbReference>
<dbReference type="Gene3D" id="1.10.268.10">
    <property type="entry name" value="Topoisomerase, domain 3"/>
    <property type="match status" value="1"/>
</dbReference>
<gene>
    <name evidence="7 10" type="primary">parC</name>
    <name evidence="10" type="ORF">DK847_14440</name>
</gene>
<dbReference type="CDD" id="cd00187">
    <property type="entry name" value="TOP4c"/>
    <property type="match status" value="1"/>
</dbReference>
<dbReference type="InterPro" id="IPR013757">
    <property type="entry name" value="Topo_IIA_A_a_sf"/>
</dbReference>
<dbReference type="NCBIfam" id="TIGR01062">
    <property type="entry name" value="parC_Gneg"/>
    <property type="match status" value="1"/>
</dbReference>
<keyword evidence="4 7" id="KW-0238">DNA-binding</keyword>